<evidence type="ECO:0000313" key="3">
    <source>
        <dbReference type="EMBL" id="RNI07282.1"/>
    </source>
</evidence>
<organism evidence="2 5">
    <name type="scientific">Methanohalophilus halophilus</name>
    <dbReference type="NCBI Taxonomy" id="2177"/>
    <lineage>
        <taxon>Archaea</taxon>
        <taxon>Methanobacteriati</taxon>
        <taxon>Methanobacteriota</taxon>
        <taxon>Stenosarchaea group</taxon>
        <taxon>Methanomicrobia</taxon>
        <taxon>Methanosarcinales</taxon>
        <taxon>Methanosarcinaceae</taxon>
        <taxon>Methanohalophilus</taxon>
    </lineage>
</organism>
<reference evidence="4 6" key="2">
    <citation type="submission" date="2016-10" db="EMBL/GenBank/DDBJ databases">
        <authorList>
            <person name="de Groot N.N."/>
        </authorList>
    </citation>
    <scope>NUCLEOTIDE SEQUENCE [LARGE SCALE GENOMIC DNA]</scope>
    <source>
        <strain evidence="4 6">Z-7982</strain>
    </source>
</reference>
<evidence type="ECO:0000313" key="6">
    <source>
        <dbReference type="Proteomes" id="UP000198669"/>
    </source>
</evidence>
<reference evidence="3 7" key="3">
    <citation type="submission" date="2018-10" db="EMBL/GenBank/DDBJ databases">
        <title>Cultivation of a novel Methanohalophilus strain from Kebrit Deep of the Red Sea and a genomic comparison of members of the genus Methanohalophilus.</title>
        <authorList>
            <person name="Guan Y."/>
            <person name="Ngugi D.K."/>
            <person name="Stingl U."/>
        </authorList>
    </citation>
    <scope>NUCLEOTIDE SEQUENCE [LARGE SCALE GENOMIC DNA]</scope>
    <source>
        <strain evidence="3 7">DSM 3094</strain>
    </source>
</reference>
<feature type="transmembrane region" description="Helical" evidence="1">
    <location>
        <begin position="39"/>
        <end position="56"/>
    </location>
</feature>
<dbReference type="EMBL" id="RJJG01000009">
    <property type="protein sequence ID" value="RNI07282.1"/>
    <property type="molecule type" value="Genomic_DNA"/>
</dbReference>
<evidence type="ECO:0000313" key="5">
    <source>
        <dbReference type="Proteomes" id="UP000186879"/>
    </source>
</evidence>
<dbReference type="Proteomes" id="UP000267921">
    <property type="component" value="Unassembled WGS sequence"/>
</dbReference>
<proteinExistence type="predicted"/>
<keyword evidence="1" id="KW-1133">Transmembrane helix</keyword>
<dbReference type="EMBL" id="FNMU01000005">
    <property type="protein sequence ID" value="SDW84891.1"/>
    <property type="molecule type" value="Genomic_DNA"/>
</dbReference>
<name>A0A1L3PZJ7_9EURY</name>
<evidence type="ECO:0000256" key="1">
    <source>
        <dbReference type="SAM" id="Phobius"/>
    </source>
</evidence>
<accession>A0A1L3PZJ7</accession>
<dbReference type="RefSeq" id="WP_072560167.1">
    <property type="nucleotide sequence ID" value="NZ_CP017921.1"/>
</dbReference>
<dbReference type="EMBL" id="CP017921">
    <property type="protein sequence ID" value="APH38052.1"/>
    <property type="molecule type" value="Genomic_DNA"/>
</dbReference>
<reference evidence="2 5" key="1">
    <citation type="submission" date="2016-10" db="EMBL/GenBank/DDBJ databases">
        <title>Methanohalophilus halophilus.</title>
        <authorList>
            <person name="L'haridon S."/>
        </authorList>
    </citation>
    <scope>NUCLEOTIDE SEQUENCE [LARGE SCALE GENOMIC DNA]</scope>
    <source>
        <strain evidence="2 5">Z-7982</strain>
    </source>
</reference>
<keyword evidence="1" id="KW-0812">Transmembrane</keyword>
<dbReference type="AlphaFoldDB" id="A0A1L3PZJ7"/>
<sequence length="215" mass="24644">MQIPYEFLGRIFIYLMILALAGILLALIVGAYSFRKRHIIFPNFVLFILYMFYTPAKWICRVFHIRDTLVDEILIEVRNAVMLEEFSDSCGLRVVFLPQCLRHARCPARCDPIHGYECRRCGLCSIGYISEEAEKRGFRAFVIPGGSFIKKIIKNYHPTSCIGVACYTELAEAMEEVSFMPVQGICLLKDGCFETEVDVEAIIEKMEACNVRSDR</sequence>
<gene>
    <name evidence="2" type="ORF">BHR79_00200</name>
    <name evidence="3" type="ORF">EFE40_10105</name>
    <name evidence="4" type="ORF">SAMN04515625_1741</name>
</gene>
<dbReference type="KEGG" id="mhaz:BHR79_00200"/>
<dbReference type="STRING" id="2177.BHR79_00200"/>
<dbReference type="PANTHER" id="PTHR43801">
    <property type="entry name" value="NUCLEOTIDE-BINDING PROTEIN-RELATED"/>
    <property type="match status" value="1"/>
</dbReference>
<dbReference type="PANTHER" id="PTHR43801:SF1">
    <property type="entry name" value="POLYPRENYL SYNTHETASE"/>
    <property type="match status" value="1"/>
</dbReference>
<protein>
    <submittedName>
        <fullName evidence="3">DUF116 domain-containing protein</fullName>
    </submittedName>
    <submittedName>
        <fullName evidence="2">Polyprenyl synthetase</fullName>
    </submittedName>
</protein>
<keyword evidence="1" id="KW-0472">Membrane</keyword>
<dbReference type="GeneID" id="30582125"/>
<dbReference type="Proteomes" id="UP000186879">
    <property type="component" value="Chromosome"/>
</dbReference>
<evidence type="ECO:0000313" key="2">
    <source>
        <dbReference type="EMBL" id="APH38052.1"/>
    </source>
</evidence>
<evidence type="ECO:0000313" key="7">
    <source>
        <dbReference type="Proteomes" id="UP000267921"/>
    </source>
</evidence>
<dbReference type="OrthoDB" id="120943at2157"/>
<evidence type="ECO:0000313" key="4">
    <source>
        <dbReference type="EMBL" id="SDW84891.1"/>
    </source>
</evidence>
<feature type="transmembrane region" description="Helical" evidence="1">
    <location>
        <begin position="12"/>
        <end position="33"/>
    </location>
</feature>
<dbReference type="Pfam" id="PF01976">
    <property type="entry name" value="DUF116"/>
    <property type="match status" value="1"/>
</dbReference>
<dbReference type="InterPro" id="IPR002829">
    <property type="entry name" value="DUF116"/>
</dbReference>
<dbReference type="PIRSF" id="PIRSF006594">
    <property type="entry name" value="UCP006594"/>
    <property type="match status" value="1"/>
</dbReference>
<dbReference type="Proteomes" id="UP000198669">
    <property type="component" value="Unassembled WGS sequence"/>
</dbReference>
<keyword evidence="5" id="KW-1185">Reference proteome</keyword>